<evidence type="ECO:0000313" key="3">
    <source>
        <dbReference type="Proteomes" id="UP000287972"/>
    </source>
</evidence>
<dbReference type="InterPro" id="IPR014347">
    <property type="entry name" value="Tautomerase/MIF_sf"/>
</dbReference>
<sequence length="150" mass="17154">MPKWVFHHTAGAFTAEEKQQIAKGMAKIYSSVGLPPFYSNCHFIEFQADSIYAGGETPKALTTVAIYHVARTFANDEIQDLFMQGLDDTLRPILKPKGIKWESAIYEGDIEYWRINGLIPPSQGSEMEKKWFEANQITDEEDLLRNQKRP</sequence>
<evidence type="ECO:0000313" key="2">
    <source>
        <dbReference type="EMBL" id="RSL79285.1"/>
    </source>
</evidence>
<accession>A0A428RP00</accession>
<dbReference type="AlphaFoldDB" id="A0A428RP00"/>
<dbReference type="InterPro" id="IPR028116">
    <property type="entry name" value="Cis-CaaD-like"/>
</dbReference>
<feature type="domain" description="Tautomerase cis-CaaD-like" evidence="1">
    <location>
        <begin position="1"/>
        <end position="136"/>
    </location>
</feature>
<organism evidence="2 3">
    <name type="scientific">Fusarium floridanum</name>
    <dbReference type="NCBI Taxonomy" id="1325733"/>
    <lineage>
        <taxon>Eukaryota</taxon>
        <taxon>Fungi</taxon>
        <taxon>Dikarya</taxon>
        <taxon>Ascomycota</taxon>
        <taxon>Pezizomycotina</taxon>
        <taxon>Sordariomycetes</taxon>
        <taxon>Hypocreomycetidae</taxon>
        <taxon>Hypocreales</taxon>
        <taxon>Nectriaceae</taxon>
        <taxon>Fusarium</taxon>
        <taxon>Fusarium solani species complex</taxon>
    </lineage>
</organism>
<dbReference type="EMBL" id="NKCL01000179">
    <property type="protein sequence ID" value="RSL79285.1"/>
    <property type="molecule type" value="Genomic_DNA"/>
</dbReference>
<protein>
    <recommendedName>
        <fullName evidence="1">Tautomerase cis-CaaD-like domain-containing protein</fullName>
    </recommendedName>
</protein>
<reference evidence="2 3" key="1">
    <citation type="submission" date="2017-06" db="EMBL/GenBank/DDBJ databases">
        <title>Comparative genomic analysis of Ambrosia Fusariam Clade fungi.</title>
        <authorList>
            <person name="Stajich J.E."/>
            <person name="Carrillo J."/>
            <person name="Kijimoto T."/>
            <person name="Eskalen A."/>
            <person name="O'Donnell K."/>
            <person name="Kasson M."/>
        </authorList>
    </citation>
    <scope>NUCLEOTIDE SEQUENCE [LARGE SCALE GENOMIC DNA]</scope>
    <source>
        <strain evidence="2 3">NRRL62606</strain>
    </source>
</reference>
<proteinExistence type="predicted"/>
<dbReference type="Proteomes" id="UP000287972">
    <property type="component" value="Unassembled WGS sequence"/>
</dbReference>
<keyword evidence="3" id="KW-1185">Reference proteome</keyword>
<dbReference type="Gene3D" id="3.30.429.10">
    <property type="entry name" value="Macrophage Migration Inhibitory Factor"/>
    <property type="match status" value="1"/>
</dbReference>
<gene>
    <name evidence="2" type="ORF">CEP51_007485</name>
</gene>
<evidence type="ECO:0000259" key="1">
    <source>
        <dbReference type="Pfam" id="PF14832"/>
    </source>
</evidence>
<comment type="caution">
    <text evidence="2">The sequence shown here is derived from an EMBL/GenBank/DDBJ whole genome shotgun (WGS) entry which is preliminary data.</text>
</comment>
<name>A0A428RP00_9HYPO</name>
<dbReference type="Pfam" id="PF14832">
    <property type="entry name" value="Tautomerase_3"/>
    <property type="match status" value="1"/>
</dbReference>